<dbReference type="STRING" id="401053.AciPR4_0466"/>
<dbReference type="InterPro" id="IPR029016">
    <property type="entry name" value="GAF-like_dom_sf"/>
</dbReference>
<reference evidence="1 2" key="1">
    <citation type="journal article" date="2012" name="Stand. Genomic Sci.">
        <title>Complete genome sequence of Terriglobus saanensis type strain SP1PR4(T), an Acidobacteria from tundra soil.</title>
        <authorList>
            <person name="Rawat S.R."/>
            <person name="Mannisto M.K."/>
            <person name="Starovoytov V."/>
            <person name="Goodwin L."/>
            <person name="Nolan M."/>
            <person name="Hauser L."/>
            <person name="Land M."/>
            <person name="Davenport K.W."/>
            <person name="Woyke T."/>
            <person name="Haggblom M.M."/>
        </authorList>
    </citation>
    <scope>NUCLEOTIDE SEQUENCE</scope>
    <source>
        <strain evidence="2">ATCC BAA-1853 / DSM 23119 / SP1PR4</strain>
    </source>
</reference>
<evidence type="ECO:0000313" key="2">
    <source>
        <dbReference type="Proteomes" id="UP000006844"/>
    </source>
</evidence>
<dbReference type="OrthoDB" id="9759607at2"/>
<sequence>MREHQTFVPAALPSNESERLSALAAYRIMDSQDEPQFDQLTRLGAYAFHVPLCLITFISEHRQFLKSAYGTPRRESSRRDSFCSYSLLQDDPLVVLDTSQDPRFASNPHVQTETPLLFYAGTPLVSKEGLKIGTFCIFDFTPRESFEEKDRKALVDFASLAMELVEERLLPMQLAQAEAKTLNSSRNSRQILESVEESVFLLDKDWNLIFLTRMQFGTAPRAVMCLGKIYGKPFPDW</sequence>
<dbReference type="KEGG" id="tsa:AciPR4_0466"/>
<dbReference type="SUPFAM" id="SSF55781">
    <property type="entry name" value="GAF domain-like"/>
    <property type="match status" value="1"/>
</dbReference>
<dbReference type="AlphaFoldDB" id="E8V326"/>
<dbReference type="HOGENOM" id="CLU_096802_1_0_0"/>
<dbReference type="EMBL" id="CP002467">
    <property type="protein sequence ID" value="ADV81301.1"/>
    <property type="molecule type" value="Genomic_DNA"/>
</dbReference>
<dbReference type="PANTHER" id="PTHR43102:SF2">
    <property type="entry name" value="GAF DOMAIN-CONTAINING PROTEIN"/>
    <property type="match status" value="1"/>
</dbReference>
<accession>E8V326</accession>
<protein>
    <submittedName>
        <fullName evidence="1">GAF domain protein</fullName>
    </submittedName>
</protein>
<dbReference type="PANTHER" id="PTHR43102">
    <property type="entry name" value="SLR1143 PROTEIN"/>
    <property type="match status" value="1"/>
</dbReference>
<proteinExistence type="predicted"/>
<evidence type="ECO:0000313" key="1">
    <source>
        <dbReference type="EMBL" id="ADV81301.1"/>
    </source>
</evidence>
<dbReference type="eggNOG" id="COG2202">
    <property type="taxonomic scope" value="Bacteria"/>
</dbReference>
<keyword evidence="2" id="KW-1185">Reference proteome</keyword>
<dbReference type="RefSeq" id="WP_013567034.1">
    <property type="nucleotide sequence ID" value="NC_014963.1"/>
</dbReference>
<name>E8V326_TERSS</name>
<organism evidence="1 2">
    <name type="scientific">Terriglobus saanensis (strain ATCC BAA-1853 / DSM 23119 / SP1PR4)</name>
    <dbReference type="NCBI Taxonomy" id="401053"/>
    <lineage>
        <taxon>Bacteria</taxon>
        <taxon>Pseudomonadati</taxon>
        <taxon>Acidobacteriota</taxon>
        <taxon>Terriglobia</taxon>
        <taxon>Terriglobales</taxon>
        <taxon>Acidobacteriaceae</taxon>
        <taxon>Terriglobus</taxon>
    </lineage>
</organism>
<gene>
    <name evidence="1" type="ordered locus">AciPR4_0466</name>
</gene>
<dbReference type="Proteomes" id="UP000006844">
    <property type="component" value="Chromosome"/>
</dbReference>
<dbReference type="Gene3D" id="3.30.450.40">
    <property type="match status" value="1"/>
</dbReference>